<name>A0A8C5M7K6_9ANUR</name>
<dbReference type="InterPro" id="IPR032763">
    <property type="entry name" value="RIC3_N"/>
</dbReference>
<feature type="region of interest" description="Disordered" evidence="2">
    <location>
        <begin position="31"/>
        <end position="53"/>
    </location>
</feature>
<dbReference type="PANTHER" id="PTHR21723:SF2">
    <property type="entry name" value="RESISTANCE TO INHIBITORS OF CHOLINESTERASE PROTEIN 3 N-TERMINAL DOMAIN-CONTAINING PROTEIN"/>
    <property type="match status" value="1"/>
</dbReference>
<evidence type="ECO:0000313" key="6">
    <source>
        <dbReference type="Ensembl" id="ENSLLEP00000009876.1"/>
    </source>
</evidence>
<keyword evidence="3" id="KW-0472">Membrane</keyword>
<feature type="signal peptide" evidence="4">
    <location>
        <begin position="1"/>
        <end position="29"/>
    </location>
</feature>
<dbReference type="Pfam" id="PF15361">
    <property type="entry name" value="RIC3"/>
    <property type="match status" value="1"/>
</dbReference>
<feature type="transmembrane region" description="Helical" evidence="3">
    <location>
        <begin position="96"/>
        <end position="116"/>
    </location>
</feature>
<keyword evidence="4" id="KW-0732">Signal</keyword>
<accession>A0A8C5M7K6</accession>
<reference evidence="6" key="1">
    <citation type="submission" date="2025-08" db="UniProtKB">
        <authorList>
            <consortium name="Ensembl"/>
        </authorList>
    </citation>
    <scope>IDENTIFICATION</scope>
</reference>
<dbReference type="AlphaFoldDB" id="A0A8C5M7K6"/>
<dbReference type="Ensembl" id="ENSLLET00000010258.1">
    <property type="protein sequence ID" value="ENSLLEP00000009876.1"/>
    <property type="gene ID" value="ENSLLEG00000006302.1"/>
</dbReference>
<dbReference type="GeneTree" id="ENSGT00440000034107"/>
<feature type="compositionally biased region" description="Acidic residues" evidence="2">
    <location>
        <begin position="227"/>
        <end position="242"/>
    </location>
</feature>
<feature type="chain" id="PRO_5034241788" description="Resistance to inhibitors of cholinesterase protein 3 N-terminal domain-containing protein" evidence="4">
    <location>
        <begin position="30"/>
        <end position="293"/>
    </location>
</feature>
<evidence type="ECO:0000256" key="2">
    <source>
        <dbReference type="SAM" id="MobiDB-lite"/>
    </source>
</evidence>
<protein>
    <recommendedName>
        <fullName evidence="5">Resistance to inhibitors of cholinesterase protein 3 N-terminal domain-containing protein</fullName>
    </recommendedName>
</protein>
<dbReference type="PANTHER" id="PTHR21723">
    <property type="entry name" value="RESISTANCE TO INHIBITORS OF CHOLINESTERASE PROTEIN 3 RIC3"/>
    <property type="match status" value="1"/>
</dbReference>
<evidence type="ECO:0000256" key="4">
    <source>
        <dbReference type="SAM" id="SignalP"/>
    </source>
</evidence>
<feature type="domain" description="Resistance to inhibitors of cholinesterase protein 3 N-terminal" evidence="5">
    <location>
        <begin position="15"/>
        <end position="162"/>
    </location>
</feature>
<keyword evidence="3" id="KW-0812">Transmembrane</keyword>
<keyword evidence="7" id="KW-1185">Reference proteome</keyword>
<reference evidence="6" key="2">
    <citation type="submission" date="2025-09" db="UniProtKB">
        <authorList>
            <consortium name="Ensembl"/>
        </authorList>
    </citation>
    <scope>IDENTIFICATION</scope>
</reference>
<dbReference type="GO" id="GO:0045202">
    <property type="term" value="C:synapse"/>
    <property type="evidence" value="ECO:0007669"/>
    <property type="project" value="GOC"/>
</dbReference>
<sequence>MALSLSHQVMISVSLVLCACVLMPRLLQGRGEAKPKPEHRKVPIGSNQHFQEVPKAKRPLHVGAKGAKPYPGLDQMKNVMEKEINSEKMGGSSHSLAFTLMPLYAIGVAVFAAYKFTKVKSKEKKSVGEREADKKSKETETQLLQLERHLSQTEQMLNSLLTQLDPLSNCVNTLASSQRDDVMNQLQSIRRLMRESGMDRSALENTANQTSEDTLEDLIHSFKEQEEAADDESEGENEDPDASEPCLSRRHMSEPLYDDRSTESPDLEDRDESEPDLTPDQEMSVLRKRNTRE</sequence>
<dbReference type="GO" id="GO:0043025">
    <property type="term" value="C:neuronal cell body"/>
    <property type="evidence" value="ECO:0007669"/>
    <property type="project" value="TreeGrafter"/>
</dbReference>
<dbReference type="GO" id="GO:0007271">
    <property type="term" value="P:synaptic transmission, cholinergic"/>
    <property type="evidence" value="ECO:0007669"/>
    <property type="project" value="TreeGrafter"/>
</dbReference>
<keyword evidence="3" id="KW-1133">Transmembrane helix</keyword>
<evidence type="ECO:0000259" key="5">
    <source>
        <dbReference type="Pfam" id="PF15361"/>
    </source>
</evidence>
<dbReference type="GO" id="GO:0034394">
    <property type="term" value="P:protein localization to cell surface"/>
    <property type="evidence" value="ECO:0007669"/>
    <property type="project" value="TreeGrafter"/>
</dbReference>
<evidence type="ECO:0000256" key="1">
    <source>
        <dbReference type="SAM" id="Coils"/>
    </source>
</evidence>
<feature type="region of interest" description="Disordered" evidence="2">
    <location>
        <begin position="225"/>
        <end position="293"/>
    </location>
</feature>
<organism evidence="6 7">
    <name type="scientific">Leptobrachium leishanense</name>
    <name type="common">Leishan spiny toad</name>
    <dbReference type="NCBI Taxonomy" id="445787"/>
    <lineage>
        <taxon>Eukaryota</taxon>
        <taxon>Metazoa</taxon>
        <taxon>Chordata</taxon>
        <taxon>Craniata</taxon>
        <taxon>Vertebrata</taxon>
        <taxon>Euteleostomi</taxon>
        <taxon>Amphibia</taxon>
        <taxon>Batrachia</taxon>
        <taxon>Anura</taxon>
        <taxon>Pelobatoidea</taxon>
        <taxon>Megophryidae</taxon>
        <taxon>Leptobrachium</taxon>
    </lineage>
</organism>
<feature type="coiled-coil region" evidence="1">
    <location>
        <begin position="136"/>
        <end position="163"/>
    </location>
</feature>
<dbReference type="GO" id="GO:0043005">
    <property type="term" value="C:neuron projection"/>
    <property type="evidence" value="ECO:0007669"/>
    <property type="project" value="TreeGrafter"/>
</dbReference>
<feature type="compositionally biased region" description="Basic and acidic residues" evidence="2">
    <location>
        <begin position="251"/>
        <end position="263"/>
    </location>
</feature>
<keyword evidence="1" id="KW-0175">Coiled coil</keyword>
<evidence type="ECO:0000313" key="7">
    <source>
        <dbReference type="Proteomes" id="UP000694569"/>
    </source>
</evidence>
<dbReference type="Proteomes" id="UP000694569">
    <property type="component" value="Unplaced"/>
</dbReference>
<feature type="compositionally biased region" description="Acidic residues" evidence="2">
    <location>
        <begin position="265"/>
        <end position="279"/>
    </location>
</feature>
<evidence type="ECO:0000256" key="3">
    <source>
        <dbReference type="SAM" id="Phobius"/>
    </source>
</evidence>
<dbReference type="InterPro" id="IPR026160">
    <property type="entry name" value="Ric3"/>
</dbReference>
<proteinExistence type="predicted"/>